<feature type="domain" description="PPIase cyclophilin-type" evidence="6">
    <location>
        <begin position="1"/>
        <end position="73"/>
    </location>
</feature>
<dbReference type="EMBL" id="LSSL01003073">
    <property type="protein sequence ID" value="OLY80843.1"/>
    <property type="molecule type" value="Genomic_DNA"/>
</dbReference>
<feature type="compositionally biased region" description="Low complexity" evidence="5">
    <location>
        <begin position="140"/>
        <end position="155"/>
    </location>
</feature>
<dbReference type="PANTHER" id="PTHR11071:SF561">
    <property type="entry name" value="PEPTIDYL-PROLYL CIS-TRANS ISOMERASE D-RELATED"/>
    <property type="match status" value="1"/>
</dbReference>
<dbReference type="OrthoDB" id="193499at2759"/>
<feature type="compositionally biased region" description="Basic residues" evidence="5">
    <location>
        <begin position="130"/>
        <end position="139"/>
    </location>
</feature>
<dbReference type="SUPFAM" id="SSF50891">
    <property type="entry name" value="Cyclophilin-like"/>
    <property type="match status" value="1"/>
</dbReference>
<dbReference type="PROSITE" id="PS50072">
    <property type="entry name" value="CSA_PPIASE_2"/>
    <property type="match status" value="1"/>
</dbReference>
<dbReference type="PANTHER" id="PTHR11071">
    <property type="entry name" value="PEPTIDYL-PROLYL CIS-TRANS ISOMERASE"/>
    <property type="match status" value="1"/>
</dbReference>
<dbReference type="Proteomes" id="UP000187455">
    <property type="component" value="Unassembled WGS sequence"/>
</dbReference>
<evidence type="ECO:0000259" key="6">
    <source>
        <dbReference type="PROSITE" id="PS50072"/>
    </source>
</evidence>
<dbReference type="InterPro" id="IPR029000">
    <property type="entry name" value="Cyclophilin-like_dom_sf"/>
</dbReference>
<organism evidence="7 8">
    <name type="scientific">Smittium mucronatum</name>
    <dbReference type="NCBI Taxonomy" id="133383"/>
    <lineage>
        <taxon>Eukaryota</taxon>
        <taxon>Fungi</taxon>
        <taxon>Fungi incertae sedis</taxon>
        <taxon>Zoopagomycota</taxon>
        <taxon>Kickxellomycotina</taxon>
        <taxon>Harpellomycetes</taxon>
        <taxon>Harpellales</taxon>
        <taxon>Legeriomycetaceae</taxon>
        <taxon>Smittium</taxon>
    </lineage>
</organism>
<evidence type="ECO:0000256" key="3">
    <source>
        <dbReference type="ARBA" id="ARBA00023110"/>
    </source>
</evidence>
<proteinExistence type="predicted"/>
<evidence type="ECO:0000313" key="7">
    <source>
        <dbReference type="EMBL" id="OLY80843.1"/>
    </source>
</evidence>
<sequence>MANKGPNSNGTQFLIITTEDCSHLDNKNVAFGRVIGGFDVVDKLNHVDLTASKTSGKVSYKPAIECKISHCGELIPVKKSNKKIRDISHSPKLAATNAGDIGIQSSSSDSDSRTYSSSSDSRDQRSVVTNRRKSRKRQSSRSPSTSSQSSVFSDSDGVANSRVASKRKPTRKAPENRESLPDSKPRTTPRSRWEDDRLERSKAYKRYGDKRTYSYRHHRSESDGEFKRDRSTNRRNTESQTNKLSENRINYKGRGFMVRTLIN</sequence>
<comment type="catalytic activity">
    <reaction evidence="1">
        <text>[protein]-peptidylproline (omega=180) = [protein]-peptidylproline (omega=0)</text>
        <dbReference type="Rhea" id="RHEA:16237"/>
        <dbReference type="Rhea" id="RHEA-COMP:10747"/>
        <dbReference type="Rhea" id="RHEA-COMP:10748"/>
        <dbReference type="ChEBI" id="CHEBI:83833"/>
        <dbReference type="ChEBI" id="CHEBI:83834"/>
        <dbReference type="EC" id="5.2.1.8"/>
    </reaction>
</comment>
<keyword evidence="3" id="KW-0697">Rotamase</keyword>
<feature type="region of interest" description="Disordered" evidence="5">
    <location>
        <begin position="95"/>
        <end position="197"/>
    </location>
</feature>
<reference evidence="7 8" key="1">
    <citation type="journal article" date="2016" name="Mol. Biol. Evol.">
        <title>Genome-Wide Survey of Gut Fungi (Harpellales) Reveals the First Horizontally Transferred Ubiquitin Gene from a Mosquito Host.</title>
        <authorList>
            <person name="Wang Y."/>
            <person name="White M.M."/>
            <person name="Kvist S."/>
            <person name="Moncalvo J.M."/>
        </authorList>
    </citation>
    <scope>NUCLEOTIDE SEQUENCE [LARGE SCALE GENOMIC DNA]</scope>
    <source>
        <strain evidence="7 8">ALG-7-W6</strain>
    </source>
</reference>
<dbReference type="EC" id="5.2.1.8" evidence="2"/>
<dbReference type="GO" id="GO:0005737">
    <property type="term" value="C:cytoplasm"/>
    <property type="evidence" value="ECO:0007669"/>
    <property type="project" value="TreeGrafter"/>
</dbReference>
<accession>A0A1R0GVC3</accession>
<dbReference type="GO" id="GO:0003755">
    <property type="term" value="F:peptidyl-prolyl cis-trans isomerase activity"/>
    <property type="evidence" value="ECO:0007669"/>
    <property type="project" value="UniProtKB-KW"/>
</dbReference>
<protein>
    <recommendedName>
        <fullName evidence="2">peptidylprolyl isomerase</fullName>
        <ecNumber evidence="2">5.2.1.8</ecNumber>
    </recommendedName>
</protein>
<dbReference type="GO" id="GO:0016018">
    <property type="term" value="F:cyclosporin A binding"/>
    <property type="evidence" value="ECO:0007669"/>
    <property type="project" value="TreeGrafter"/>
</dbReference>
<comment type="caution">
    <text evidence="7">The sequence shown here is derived from an EMBL/GenBank/DDBJ whole genome shotgun (WGS) entry which is preliminary data.</text>
</comment>
<dbReference type="STRING" id="133383.A0A1R0GVC3"/>
<feature type="region of interest" description="Disordered" evidence="5">
    <location>
        <begin position="209"/>
        <end position="248"/>
    </location>
</feature>
<gene>
    <name evidence="7" type="ORF">AYI68_g5054</name>
</gene>
<feature type="compositionally biased region" description="Polar residues" evidence="5">
    <location>
        <begin position="238"/>
        <end position="248"/>
    </location>
</feature>
<name>A0A1R0GVC3_9FUNG</name>
<keyword evidence="4 7" id="KW-0413">Isomerase</keyword>
<evidence type="ECO:0000256" key="2">
    <source>
        <dbReference type="ARBA" id="ARBA00013194"/>
    </source>
</evidence>
<keyword evidence="8" id="KW-1185">Reference proteome</keyword>
<evidence type="ECO:0000256" key="5">
    <source>
        <dbReference type="SAM" id="MobiDB-lite"/>
    </source>
</evidence>
<feature type="compositionally biased region" description="Basic and acidic residues" evidence="5">
    <location>
        <begin position="220"/>
        <end position="237"/>
    </location>
</feature>
<feature type="compositionally biased region" description="Low complexity" evidence="5">
    <location>
        <begin position="105"/>
        <end position="119"/>
    </location>
</feature>
<dbReference type="Gene3D" id="2.40.100.10">
    <property type="entry name" value="Cyclophilin-like"/>
    <property type="match status" value="1"/>
</dbReference>
<dbReference type="AlphaFoldDB" id="A0A1R0GVC3"/>
<dbReference type="InterPro" id="IPR002130">
    <property type="entry name" value="Cyclophilin-type_PPIase_dom"/>
</dbReference>
<feature type="compositionally biased region" description="Basic and acidic residues" evidence="5">
    <location>
        <begin position="172"/>
        <end position="197"/>
    </location>
</feature>
<evidence type="ECO:0000256" key="1">
    <source>
        <dbReference type="ARBA" id="ARBA00000971"/>
    </source>
</evidence>
<dbReference type="Pfam" id="PF00160">
    <property type="entry name" value="Pro_isomerase"/>
    <property type="match status" value="1"/>
</dbReference>
<dbReference type="GO" id="GO:0006457">
    <property type="term" value="P:protein folding"/>
    <property type="evidence" value="ECO:0007669"/>
    <property type="project" value="TreeGrafter"/>
</dbReference>
<evidence type="ECO:0000256" key="4">
    <source>
        <dbReference type="ARBA" id="ARBA00023235"/>
    </source>
</evidence>
<evidence type="ECO:0000313" key="8">
    <source>
        <dbReference type="Proteomes" id="UP000187455"/>
    </source>
</evidence>